<dbReference type="GO" id="GO:0043332">
    <property type="term" value="C:mating projection tip"/>
    <property type="evidence" value="ECO:0007669"/>
    <property type="project" value="EnsemblFungi"/>
</dbReference>
<dbReference type="GO" id="GO:0000935">
    <property type="term" value="C:division septum"/>
    <property type="evidence" value="ECO:0007669"/>
    <property type="project" value="TreeGrafter"/>
</dbReference>
<organism evidence="5 6">
    <name type="scientific">Metschnikowia bicuspidata var. bicuspidata NRRL YB-4993</name>
    <dbReference type="NCBI Taxonomy" id="869754"/>
    <lineage>
        <taxon>Eukaryota</taxon>
        <taxon>Fungi</taxon>
        <taxon>Dikarya</taxon>
        <taxon>Ascomycota</taxon>
        <taxon>Saccharomycotina</taxon>
        <taxon>Pichiomycetes</taxon>
        <taxon>Metschnikowiaceae</taxon>
        <taxon>Metschnikowia</taxon>
    </lineage>
</organism>
<dbReference type="Pfam" id="PF06395">
    <property type="entry name" value="CDC24"/>
    <property type="match status" value="1"/>
</dbReference>
<evidence type="ECO:0000256" key="1">
    <source>
        <dbReference type="SAM" id="MobiDB-lite"/>
    </source>
</evidence>
<dbReference type="InterPro" id="IPR035899">
    <property type="entry name" value="DBL_dom_sf"/>
</dbReference>
<feature type="domain" description="PH" evidence="2">
    <location>
        <begin position="464"/>
        <end position="607"/>
    </location>
</feature>
<dbReference type="AlphaFoldDB" id="A0A1A0HJI2"/>
<dbReference type="EMBL" id="LXTC01000001">
    <property type="protein sequence ID" value="OBA23998.1"/>
    <property type="molecule type" value="Genomic_DNA"/>
</dbReference>
<dbReference type="PROSITE" id="PS50010">
    <property type="entry name" value="DH_2"/>
    <property type="match status" value="1"/>
</dbReference>
<dbReference type="SUPFAM" id="SSF50729">
    <property type="entry name" value="PH domain-like"/>
    <property type="match status" value="1"/>
</dbReference>
<dbReference type="InterPro" id="IPR033511">
    <property type="entry name" value="Cdc24/Scd1_PH_dom"/>
</dbReference>
<name>A0A1A0HJI2_9ASCO</name>
<proteinExistence type="predicted"/>
<sequence length="791" mass="88723">MDQLPHPPFRSASLALTPTVSLSLTSISRVALGPIMLNMSMNKTSLAEDHMFYKSRVLIERLSTIQGMPPYIMLAHAAAERCAEQQALAFSQQLQQSDGSPTAFRSSVGSGGFSMYLDTLALSYPNTGALLSNNLFTFTAGVLPANLSLDPATQLWKLFQQGAPLCLIFNAIDPAHSIPVQAGDDLRMCKKAVYDFVVAVKTHLAVDDDAMFTISNVFSDNTHDLLKIIDFVSALLDQHKVPGPDAFPENVSQQLTELKVSDDRSKVFKELIQTERKYILDLELLLQYRNELQAADVLSSEQLHVLFPNLSDVIDFHRRFLCGFECNIDVPTKYQRIGSVFLHASNGPFRAYEPWTIGQVGAIDLINREASNLKKASTLIDPGFELQSYIIKPIQRLCKYPLLLKELIKAFSDPSDAAYYNELLLAQTAMKDVANQVNEAQRRSENVGLLQNLIERVKDWRGFNFREQGDLLYHSVVSIKDGESEKDYVAYLFERIIFFFIETNPADKQKDKKKRDLLTSRKKSGSNVSGSTANLLESLNGVRENTTLELKGRVYISEIYNISSANLNGYTLVISWSGKKESGSFVLRYRTEEPRNQWENCLRHLKTNEMNNQLQRKLRDSRGSLGTNYSFDTNSQSHFNGQYPQHAESPSSRGHDHEQRHISSSSTFSMMRMSKNSAGSSTGPSHGDSTAATSLSPLIAIKIVYQKSEISEPLQVTQNMSFRELHQKVASYVSSSPGVVDDVIINKLRYKDEEGDFVVMSSSDDWQLALDMVEELVEENGSERTLSIWVS</sequence>
<dbReference type="GO" id="GO:0005737">
    <property type="term" value="C:cytoplasm"/>
    <property type="evidence" value="ECO:0007669"/>
    <property type="project" value="EnsemblFungi"/>
</dbReference>
<dbReference type="GO" id="GO:0120171">
    <property type="term" value="C:Cdc24p-Far1p-Gbetagamma complex"/>
    <property type="evidence" value="ECO:0007669"/>
    <property type="project" value="EnsemblFungi"/>
</dbReference>
<dbReference type="STRING" id="869754.A0A1A0HJI2"/>
<dbReference type="Pfam" id="PF15411">
    <property type="entry name" value="PH_10"/>
    <property type="match status" value="1"/>
</dbReference>
<feature type="domain" description="DH" evidence="3">
    <location>
        <begin position="263"/>
        <end position="440"/>
    </location>
</feature>
<dbReference type="CDD" id="cd05992">
    <property type="entry name" value="PB1"/>
    <property type="match status" value="1"/>
</dbReference>
<comment type="caution">
    <text evidence="5">The sequence shown here is derived from an EMBL/GenBank/DDBJ whole genome shotgun (WGS) entry which is preliminary data.</text>
</comment>
<dbReference type="GO" id="GO:0000750">
    <property type="term" value="P:pheromone-dependent signal transduction involved in conjugation with cellular fusion"/>
    <property type="evidence" value="ECO:0007669"/>
    <property type="project" value="EnsemblFungi"/>
</dbReference>
<dbReference type="GO" id="GO:0120157">
    <property type="term" value="C:PAR polarity complex"/>
    <property type="evidence" value="ECO:0007669"/>
    <property type="project" value="EnsemblFungi"/>
</dbReference>
<dbReference type="InterPro" id="IPR053793">
    <property type="entry name" value="PB1-like"/>
</dbReference>
<dbReference type="Pfam" id="PF00621">
    <property type="entry name" value="RhoGEF"/>
    <property type="match status" value="1"/>
</dbReference>
<dbReference type="GO" id="GO:0072697">
    <property type="term" value="P:protein localization to cell cortex"/>
    <property type="evidence" value="ECO:0007669"/>
    <property type="project" value="EnsemblFungi"/>
</dbReference>
<dbReference type="GO" id="GO:0005935">
    <property type="term" value="C:cellular bud neck"/>
    <property type="evidence" value="ECO:0007669"/>
    <property type="project" value="EnsemblFungi"/>
</dbReference>
<evidence type="ECO:0000313" key="5">
    <source>
        <dbReference type="EMBL" id="OBA23998.1"/>
    </source>
</evidence>
<keyword evidence="6" id="KW-1185">Reference proteome</keyword>
<dbReference type="InterPro" id="IPR000219">
    <property type="entry name" value="DH_dom"/>
</dbReference>
<dbReference type="Proteomes" id="UP000092555">
    <property type="component" value="Unassembled WGS sequence"/>
</dbReference>
<feature type="region of interest" description="Disordered" evidence="1">
    <location>
        <begin position="622"/>
        <end position="664"/>
    </location>
</feature>
<dbReference type="SMART" id="SM00666">
    <property type="entry name" value="PB1"/>
    <property type="match status" value="1"/>
</dbReference>
<protein>
    <recommendedName>
        <fullName evidence="7">RhoGEF-domain-containing protein</fullName>
    </recommendedName>
</protein>
<evidence type="ECO:0000259" key="3">
    <source>
        <dbReference type="PROSITE" id="PS50010"/>
    </source>
</evidence>
<dbReference type="PROSITE" id="PS50003">
    <property type="entry name" value="PH_DOMAIN"/>
    <property type="match status" value="1"/>
</dbReference>
<evidence type="ECO:0008006" key="7">
    <source>
        <dbReference type="Google" id="ProtNLM"/>
    </source>
</evidence>
<evidence type="ECO:0000259" key="2">
    <source>
        <dbReference type="PROSITE" id="PS50003"/>
    </source>
</evidence>
<dbReference type="InterPro" id="IPR011993">
    <property type="entry name" value="PH-like_dom_sf"/>
</dbReference>
<feature type="region of interest" description="Disordered" evidence="1">
    <location>
        <begin position="673"/>
        <end position="692"/>
    </location>
</feature>
<dbReference type="CDD" id="cd13246">
    <property type="entry name" value="PH_Scd1"/>
    <property type="match status" value="1"/>
</dbReference>
<accession>A0A1A0HJI2</accession>
<feature type="region of interest" description="Disordered" evidence="1">
    <location>
        <begin position="511"/>
        <end position="530"/>
    </location>
</feature>
<dbReference type="GO" id="GO:0031106">
    <property type="term" value="P:septin ring organization"/>
    <property type="evidence" value="ECO:0007669"/>
    <property type="project" value="EnsemblFungi"/>
</dbReference>
<dbReference type="GO" id="GO:0007096">
    <property type="term" value="P:regulation of exit from mitosis"/>
    <property type="evidence" value="ECO:0007669"/>
    <property type="project" value="EnsemblFungi"/>
</dbReference>
<dbReference type="GO" id="GO:0043577">
    <property type="term" value="P:chemotropism"/>
    <property type="evidence" value="ECO:0007669"/>
    <property type="project" value="EnsemblFungi"/>
</dbReference>
<feature type="compositionally biased region" description="Polar residues" evidence="1">
    <location>
        <begin position="624"/>
        <end position="652"/>
    </location>
</feature>
<dbReference type="Gene3D" id="2.30.29.30">
    <property type="entry name" value="Pleckstrin-homology domain (PH domain)/Phosphotyrosine-binding domain (PTB)"/>
    <property type="match status" value="1"/>
</dbReference>
<dbReference type="GO" id="GO:0000131">
    <property type="term" value="C:incipient cellular bud site"/>
    <property type="evidence" value="ECO:0007669"/>
    <property type="project" value="EnsemblFungi"/>
</dbReference>
<dbReference type="InterPro" id="IPR000270">
    <property type="entry name" value="PB1_dom"/>
</dbReference>
<dbReference type="CDD" id="cd00160">
    <property type="entry name" value="RhoGEF"/>
    <property type="match status" value="1"/>
</dbReference>
<dbReference type="SMART" id="SM00325">
    <property type="entry name" value="RhoGEF"/>
    <property type="match status" value="1"/>
</dbReference>
<dbReference type="InterPro" id="IPR010481">
    <property type="entry name" value="Cdc24/Scd1_N"/>
</dbReference>
<dbReference type="GO" id="GO:0000282">
    <property type="term" value="P:cellular bud site selection"/>
    <property type="evidence" value="ECO:0007669"/>
    <property type="project" value="EnsemblFungi"/>
</dbReference>
<reference evidence="5 6" key="1">
    <citation type="submission" date="2016-05" db="EMBL/GenBank/DDBJ databases">
        <title>Comparative genomics of biotechnologically important yeasts.</title>
        <authorList>
            <consortium name="DOE Joint Genome Institute"/>
            <person name="Riley R."/>
            <person name="Haridas S."/>
            <person name="Wolfe K.H."/>
            <person name="Lopes M.R."/>
            <person name="Hittinger C.T."/>
            <person name="Goker M."/>
            <person name="Salamov A."/>
            <person name="Wisecaver J."/>
            <person name="Long T.M."/>
            <person name="Aerts A.L."/>
            <person name="Barry K."/>
            <person name="Choi C."/>
            <person name="Clum A."/>
            <person name="Coughlan A.Y."/>
            <person name="Deshpande S."/>
            <person name="Douglass A.P."/>
            <person name="Hanson S.J."/>
            <person name="Klenk H.-P."/>
            <person name="LaButti K."/>
            <person name="Lapidus A."/>
            <person name="Lindquist E."/>
            <person name="Lipzen A."/>
            <person name="Meier-kolthoff J.P."/>
            <person name="Ohm R.A."/>
            <person name="Otillar R.P."/>
            <person name="Pangilinan J."/>
            <person name="Peng Y."/>
            <person name="Rokas A."/>
            <person name="Rosa C.A."/>
            <person name="Scheuner C."/>
            <person name="Sibirny A.A."/>
            <person name="Slot J.C."/>
            <person name="Stielow J.B."/>
            <person name="Sun H."/>
            <person name="Kurtzman C.P."/>
            <person name="Blackwell M."/>
            <person name="Grigoriev I.V."/>
            <person name="Jeffries T.W."/>
        </authorList>
    </citation>
    <scope>NUCLEOTIDE SEQUENCE [LARGE SCALE GENOMIC DNA]</scope>
    <source>
        <strain evidence="5 6">NRRL YB-4993</strain>
    </source>
</reference>
<dbReference type="GO" id="GO:0005634">
    <property type="term" value="C:nucleus"/>
    <property type="evidence" value="ECO:0007669"/>
    <property type="project" value="EnsemblFungi"/>
</dbReference>
<gene>
    <name evidence="5" type="ORF">METBIDRAFT_115945</name>
</gene>
<dbReference type="PANTHER" id="PTHR47339">
    <property type="entry name" value="CELL DIVISION CONTROL PROTEIN 24"/>
    <property type="match status" value="1"/>
</dbReference>
<dbReference type="SUPFAM" id="SSF48065">
    <property type="entry name" value="DBL homology domain (DH-domain)"/>
    <property type="match status" value="1"/>
</dbReference>
<dbReference type="RefSeq" id="XP_018714479.1">
    <property type="nucleotide sequence ID" value="XM_018854025.1"/>
</dbReference>
<dbReference type="GeneID" id="30027001"/>
<dbReference type="Pfam" id="PF00564">
    <property type="entry name" value="PB1"/>
    <property type="match status" value="1"/>
</dbReference>
<dbReference type="InterPro" id="IPR001849">
    <property type="entry name" value="PH_domain"/>
</dbReference>
<dbReference type="GO" id="GO:0005934">
    <property type="term" value="C:cellular bud tip"/>
    <property type="evidence" value="ECO:0007669"/>
    <property type="project" value="EnsemblFungi"/>
</dbReference>
<dbReference type="Gene3D" id="3.10.20.90">
    <property type="entry name" value="Phosphatidylinositol 3-kinase Catalytic Subunit, Chain A, domain 1"/>
    <property type="match status" value="1"/>
</dbReference>
<dbReference type="PANTHER" id="PTHR47339:SF1">
    <property type="entry name" value="CELL DIVISION CONTROL PROTEIN 24"/>
    <property type="match status" value="1"/>
</dbReference>
<evidence type="ECO:0000259" key="4">
    <source>
        <dbReference type="PROSITE" id="PS51745"/>
    </source>
</evidence>
<dbReference type="Gene3D" id="1.20.900.10">
    <property type="entry name" value="Dbl homology (DH) domain"/>
    <property type="match status" value="1"/>
</dbReference>
<dbReference type="OrthoDB" id="1594986at2759"/>
<dbReference type="GO" id="GO:0005085">
    <property type="term" value="F:guanyl-nucleotide exchange factor activity"/>
    <property type="evidence" value="ECO:0007669"/>
    <property type="project" value="EnsemblFungi"/>
</dbReference>
<feature type="domain" description="PB1" evidence="4">
    <location>
        <begin position="698"/>
        <end position="791"/>
    </location>
</feature>
<dbReference type="InterPro" id="IPR053026">
    <property type="entry name" value="CDC42_GEF"/>
</dbReference>
<feature type="compositionally biased region" description="Polar residues" evidence="1">
    <location>
        <begin position="675"/>
        <end position="692"/>
    </location>
</feature>
<evidence type="ECO:0000313" key="6">
    <source>
        <dbReference type="Proteomes" id="UP000092555"/>
    </source>
</evidence>
<dbReference type="SUPFAM" id="SSF54277">
    <property type="entry name" value="CAD &amp; PB1 domains"/>
    <property type="match status" value="1"/>
</dbReference>
<dbReference type="PROSITE" id="PS51745">
    <property type="entry name" value="PB1"/>
    <property type="match status" value="1"/>
</dbReference>